<name>A0ABW1SFL1_9PROT</name>
<gene>
    <name evidence="1" type="ORF">ACFQDM_19010</name>
</gene>
<dbReference type="Proteomes" id="UP001596303">
    <property type="component" value="Unassembled WGS sequence"/>
</dbReference>
<evidence type="ECO:0000313" key="2">
    <source>
        <dbReference type="Proteomes" id="UP001596303"/>
    </source>
</evidence>
<accession>A0ABW1SFL1</accession>
<sequence>MDRNYLDEKSVTDLGRIMMALMSEVWILKDRTMLLEHALEARGGLAKDELENMQIPEELAAKIDAERDKFATLVLSAPIAGEKRSVKDILERAGIKDSPVYETAE</sequence>
<proteinExistence type="predicted"/>
<dbReference type="RefSeq" id="WP_377382208.1">
    <property type="nucleotide sequence ID" value="NZ_JBHSSW010000066.1"/>
</dbReference>
<evidence type="ECO:0000313" key="1">
    <source>
        <dbReference type="EMBL" id="MFC6200169.1"/>
    </source>
</evidence>
<comment type="caution">
    <text evidence="1">The sequence shown here is derived from an EMBL/GenBank/DDBJ whole genome shotgun (WGS) entry which is preliminary data.</text>
</comment>
<reference evidence="2" key="1">
    <citation type="journal article" date="2019" name="Int. J. Syst. Evol. Microbiol.">
        <title>The Global Catalogue of Microorganisms (GCM) 10K type strain sequencing project: providing services to taxonomists for standard genome sequencing and annotation.</title>
        <authorList>
            <consortium name="The Broad Institute Genomics Platform"/>
            <consortium name="The Broad Institute Genome Sequencing Center for Infectious Disease"/>
            <person name="Wu L."/>
            <person name="Ma J."/>
        </authorList>
    </citation>
    <scope>NUCLEOTIDE SEQUENCE [LARGE SCALE GENOMIC DNA]</scope>
    <source>
        <strain evidence="2">CGMCC-1.15741</strain>
    </source>
</reference>
<protein>
    <submittedName>
        <fullName evidence="1">Uncharacterized protein</fullName>
    </submittedName>
</protein>
<organism evidence="1 2">
    <name type="scientific">Ponticaulis profundi</name>
    <dbReference type="NCBI Taxonomy" id="2665222"/>
    <lineage>
        <taxon>Bacteria</taxon>
        <taxon>Pseudomonadati</taxon>
        <taxon>Pseudomonadota</taxon>
        <taxon>Alphaproteobacteria</taxon>
        <taxon>Hyphomonadales</taxon>
        <taxon>Hyphomonadaceae</taxon>
        <taxon>Ponticaulis</taxon>
    </lineage>
</organism>
<dbReference type="EMBL" id="JBHSSW010000066">
    <property type="protein sequence ID" value="MFC6200169.1"/>
    <property type="molecule type" value="Genomic_DNA"/>
</dbReference>
<keyword evidence="2" id="KW-1185">Reference proteome</keyword>